<gene>
    <name evidence="2" type="ORF">BDW42DRAFT_158103</name>
</gene>
<dbReference type="EMBL" id="KZ559497">
    <property type="protein sequence ID" value="PLN86604.1"/>
    <property type="molecule type" value="Genomic_DNA"/>
</dbReference>
<protein>
    <submittedName>
        <fullName evidence="2">Uncharacterized protein</fullName>
    </submittedName>
</protein>
<feature type="compositionally biased region" description="Basic and acidic residues" evidence="1">
    <location>
        <begin position="46"/>
        <end position="61"/>
    </location>
</feature>
<dbReference type="AlphaFoldDB" id="A0A2J5I992"/>
<proteinExistence type="predicted"/>
<feature type="compositionally biased region" description="Polar residues" evidence="1">
    <location>
        <begin position="32"/>
        <end position="45"/>
    </location>
</feature>
<accession>A0A2J5I992</accession>
<feature type="region of interest" description="Disordered" evidence="1">
    <location>
        <begin position="1"/>
        <end position="74"/>
    </location>
</feature>
<dbReference type="Proteomes" id="UP000235023">
    <property type="component" value="Unassembled WGS sequence"/>
</dbReference>
<organism evidence="2 3">
    <name type="scientific">Aspergillus taichungensis</name>
    <dbReference type="NCBI Taxonomy" id="482145"/>
    <lineage>
        <taxon>Eukaryota</taxon>
        <taxon>Fungi</taxon>
        <taxon>Dikarya</taxon>
        <taxon>Ascomycota</taxon>
        <taxon>Pezizomycotina</taxon>
        <taxon>Eurotiomycetes</taxon>
        <taxon>Eurotiomycetidae</taxon>
        <taxon>Eurotiales</taxon>
        <taxon>Aspergillaceae</taxon>
        <taxon>Aspergillus</taxon>
        <taxon>Aspergillus subgen. Circumdati</taxon>
    </lineage>
</organism>
<keyword evidence="3" id="KW-1185">Reference proteome</keyword>
<reference evidence="3" key="1">
    <citation type="submission" date="2017-12" db="EMBL/GenBank/DDBJ databases">
        <authorList>
            <consortium name="DOE Joint Genome Institute"/>
            <person name="Mondo S.J."/>
            <person name="Kjaerbolling I."/>
            <person name="Vesth T.C."/>
            <person name="Frisvad J.C."/>
            <person name="Nybo J.L."/>
            <person name="Theobald S."/>
            <person name="Kuo A."/>
            <person name="Bowyer P."/>
            <person name="Matsuda Y."/>
            <person name="Lyhne E.K."/>
            <person name="Kogle M.E."/>
            <person name="Clum A."/>
            <person name="Lipzen A."/>
            <person name="Salamov A."/>
            <person name="Ngan C.Y."/>
            <person name="Daum C."/>
            <person name="Chiniquy J."/>
            <person name="Barry K."/>
            <person name="LaButti K."/>
            <person name="Haridas S."/>
            <person name="Simmons B.A."/>
            <person name="Magnuson J.K."/>
            <person name="Mortensen U.H."/>
            <person name="Larsen T.O."/>
            <person name="Grigoriev I.V."/>
            <person name="Baker S.E."/>
            <person name="Andersen M.R."/>
            <person name="Nordberg H.P."/>
            <person name="Cantor M.N."/>
            <person name="Hua S.X."/>
        </authorList>
    </citation>
    <scope>NUCLEOTIDE SEQUENCE [LARGE SCALE GENOMIC DNA]</scope>
    <source>
        <strain evidence="3">IBT 19404</strain>
    </source>
</reference>
<name>A0A2J5I992_9EURO</name>
<sequence length="459" mass="50033">MSTNTPRPDERPILGESWVVASNQPKDEEHSILQTASPSKTNASEHSPRPRSEKLSKDRNGSDSLATSASSLSGPELIMPSIYEAPISEGSWVAPVVRSKAQLKQRHPRPTQETKRDIQAPTTTTPKKEQDQDQDQDQRTASNTLRKTRASSPQPTSQLLTTLRHVLNALLILAIAHLLILPELTQQYQSLCNISVIPTLYPTSCSPRFPQPPTSQQTPHDPIQSAQASLEILFNTTLQEMSPLSPSLKQAESKLRAVQSALKAAYPGTKHELDLEFDGCWTATRTAAWKFDSLQADIRSAVDNLVVTGAAASAASSDNGAQPSDVRLSLTQMSRREQYLDQLTARMQSKAEALSNDLARLDDHLESIHAIVNRETGHSQSTGSSGPPGSIKSLLNSIIPSRALGTFLSSADTPQDIPATSSLLKTFREAAAQHEPVSIVVDNLSYRLHAYQQKKGNIV</sequence>
<evidence type="ECO:0000256" key="1">
    <source>
        <dbReference type="SAM" id="MobiDB-lite"/>
    </source>
</evidence>
<evidence type="ECO:0000313" key="2">
    <source>
        <dbReference type="EMBL" id="PLN86604.1"/>
    </source>
</evidence>
<feature type="region of interest" description="Disordered" evidence="1">
    <location>
        <begin position="99"/>
        <end position="157"/>
    </location>
</feature>
<feature type="compositionally biased region" description="Polar residues" evidence="1">
    <location>
        <begin position="139"/>
        <end position="157"/>
    </location>
</feature>
<evidence type="ECO:0000313" key="3">
    <source>
        <dbReference type="Proteomes" id="UP000235023"/>
    </source>
</evidence>
<dbReference type="OrthoDB" id="4179406at2759"/>
<feature type="compositionally biased region" description="Low complexity" evidence="1">
    <location>
        <begin position="62"/>
        <end position="73"/>
    </location>
</feature>